<accession>A0AAE0G5I2</accession>
<evidence type="ECO:0000256" key="4">
    <source>
        <dbReference type="ARBA" id="ARBA00023136"/>
    </source>
</evidence>
<feature type="transmembrane region" description="Helical" evidence="5">
    <location>
        <begin position="214"/>
        <end position="236"/>
    </location>
</feature>
<feature type="transmembrane region" description="Helical" evidence="5">
    <location>
        <begin position="155"/>
        <end position="182"/>
    </location>
</feature>
<name>A0AAE0G5I2_9CHLO</name>
<evidence type="ECO:0000256" key="5">
    <source>
        <dbReference type="SAM" id="Phobius"/>
    </source>
</evidence>
<keyword evidence="3 5" id="KW-1133">Transmembrane helix</keyword>
<evidence type="ECO:0000313" key="7">
    <source>
        <dbReference type="Proteomes" id="UP001190700"/>
    </source>
</evidence>
<feature type="transmembrane region" description="Helical" evidence="5">
    <location>
        <begin position="20"/>
        <end position="38"/>
    </location>
</feature>
<dbReference type="GO" id="GO:0005886">
    <property type="term" value="C:plasma membrane"/>
    <property type="evidence" value="ECO:0007669"/>
    <property type="project" value="TreeGrafter"/>
</dbReference>
<evidence type="ECO:0000256" key="1">
    <source>
        <dbReference type="ARBA" id="ARBA00004141"/>
    </source>
</evidence>
<reference evidence="6 7" key="1">
    <citation type="journal article" date="2015" name="Genome Biol. Evol.">
        <title>Comparative Genomics of a Bacterivorous Green Alga Reveals Evolutionary Causalities and Consequences of Phago-Mixotrophic Mode of Nutrition.</title>
        <authorList>
            <person name="Burns J.A."/>
            <person name="Paasch A."/>
            <person name="Narechania A."/>
            <person name="Kim E."/>
        </authorList>
    </citation>
    <scope>NUCLEOTIDE SEQUENCE [LARGE SCALE GENOMIC DNA]</scope>
    <source>
        <strain evidence="6 7">PLY_AMNH</strain>
    </source>
</reference>
<dbReference type="Proteomes" id="UP001190700">
    <property type="component" value="Unassembled WGS sequence"/>
</dbReference>
<feature type="transmembrane region" description="Helical" evidence="5">
    <location>
        <begin position="334"/>
        <end position="363"/>
    </location>
</feature>
<dbReference type="AlphaFoldDB" id="A0AAE0G5I2"/>
<organism evidence="6 7">
    <name type="scientific">Cymbomonas tetramitiformis</name>
    <dbReference type="NCBI Taxonomy" id="36881"/>
    <lineage>
        <taxon>Eukaryota</taxon>
        <taxon>Viridiplantae</taxon>
        <taxon>Chlorophyta</taxon>
        <taxon>Pyramimonadophyceae</taxon>
        <taxon>Pyramimonadales</taxon>
        <taxon>Pyramimonadaceae</taxon>
        <taxon>Cymbomonas</taxon>
    </lineage>
</organism>
<feature type="transmembrane region" description="Helical" evidence="5">
    <location>
        <begin position="242"/>
        <end position="262"/>
    </location>
</feature>
<dbReference type="Pfam" id="PF00939">
    <property type="entry name" value="Na_sulph_symp"/>
    <property type="match status" value="1"/>
</dbReference>
<keyword evidence="4 5" id="KW-0472">Membrane</keyword>
<comment type="caution">
    <text evidence="6">The sequence shown here is derived from an EMBL/GenBank/DDBJ whole genome shotgun (WGS) entry which is preliminary data.</text>
</comment>
<feature type="transmembrane region" description="Helical" evidence="5">
    <location>
        <begin position="415"/>
        <end position="439"/>
    </location>
</feature>
<feature type="transmembrane region" description="Helical" evidence="5">
    <location>
        <begin position="58"/>
        <end position="76"/>
    </location>
</feature>
<dbReference type="PANTHER" id="PTHR10283:SF82">
    <property type="entry name" value="SOLUTE CARRIER FAMILY 13 MEMBER 2"/>
    <property type="match status" value="1"/>
</dbReference>
<dbReference type="InterPro" id="IPR001898">
    <property type="entry name" value="SLC13A/DASS"/>
</dbReference>
<dbReference type="EMBL" id="LGRX02009237">
    <property type="protein sequence ID" value="KAK3271979.1"/>
    <property type="molecule type" value="Genomic_DNA"/>
</dbReference>
<proteinExistence type="predicted"/>
<gene>
    <name evidence="6" type="ORF">CYMTET_19701</name>
</gene>
<evidence type="ECO:0000313" key="6">
    <source>
        <dbReference type="EMBL" id="KAK3271979.1"/>
    </source>
</evidence>
<dbReference type="PANTHER" id="PTHR10283">
    <property type="entry name" value="SOLUTE CARRIER FAMILY 13 MEMBER"/>
    <property type="match status" value="1"/>
</dbReference>
<keyword evidence="2 5" id="KW-0812">Transmembrane</keyword>
<evidence type="ECO:0000256" key="3">
    <source>
        <dbReference type="ARBA" id="ARBA00022989"/>
    </source>
</evidence>
<dbReference type="GO" id="GO:0015140">
    <property type="term" value="F:malate transmembrane transporter activity"/>
    <property type="evidence" value="ECO:0007669"/>
    <property type="project" value="UniProtKB-ARBA"/>
</dbReference>
<sequence>MWPLLGLMTSDEVAKHYCNDTMSLVLGTFILSIAVQRWGIDKRLALWMVTKVGRHPRLLMCVLMLITMFLGCFMSNTSTATIMTPIATSLVTPQDQLQPDVPADVRQAATNFSKGLVLCIAYTCSTSGFATLTGTGPNMILAGLWRQSSGEDIGWLQWLAFALPLSALLNVCVYCICCGVYCNSPTSVVAQVINMESLLEEKAQLPAWRLEETVVVLHYVVCVVLWTTRTVTLGAFNGWGVYFPFVGNGTVAVMCAASLFAWPAQGTRPALGGAAGTQGPRVMDWDAANKLKWSTLLLIGGGFALSAGVEKSGLSNLIAKAFEPLQDLQCHVTVLVTIVLVVFITDWLLSSNVAVATLVLPILNSSANHLKLDPLALLIPATIACSMSYCSPVSTPPNAIAFSTGVMHVRDMVSTGALVAICGIILTWLFALYIVPFVFSYSTC</sequence>
<comment type="subcellular location">
    <subcellularLocation>
        <location evidence="1">Membrane</location>
        <topology evidence="1">Multi-pass membrane protein</topology>
    </subcellularLocation>
</comment>
<protein>
    <submittedName>
        <fullName evidence="6">Uncharacterized protein</fullName>
    </submittedName>
</protein>
<keyword evidence="7" id="KW-1185">Reference proteome</keyword>
<evidence type="ECO:0000256" key="2">
    <source>
        <dbReference type="ARBA" id="ARBA00022692"/>
    </source>
</evidence>